<keyword evidence="2" id="KW-0732">Signal</keyword>
<dbReference type="InterPro" id="IPR034113">
    <property type="entry name" value="SCP_GAPR1-like"/>
</dbReference>
<dbReference type="RefSeq" id="XP_003043405.1">
    <property type="nucleotide sequence ID" value="XM_003043359.1"/>
</dbReference>
<dbReference type="InterPro" id="IPR035940">
    <property type="entry name" value="CAP_sf"/>
</dbReference>
<reference evidence="4 5" key="1">
    <citation type="journal article" date="2009" name="PLoS Genet.">
        <title>The genome of Nectria haematococca: contribution of supernumerary chromosomes to gene expansion.</title>
        <authorList>
            <person name="Coleman J.J."/>
            <person name="Rounsley S.D."/>
            <person name="Rodriguez-Carres M."/>
            <person name="Kuo A."/>
            <person name="Wasmann C.C."/>
            <person name="Grimwood J."/>
            <person name="Schmutz J."/>
            <person name="Taga M."/>
            <person name="White G.J."/>
            <person name="Zhou S."/>
            <person name="Schwartz D.C."/>
            <person name="Freitag M."/>
            <person name="Ma L.J."/>
            <person name="Danchin E.G."/>
            <person name="Henrissat B."/>
            <person name="Coutinho P.M."/>
            <person name="Nelson D.R."/>
            <person name="Straney D."/>
            <person name="Napoli C.A."/>
            <person name="Barker B.M."/>
            <person name="Gribskov M."/>
            <person name="Rep M."/>
            <person name="Kroken S."/>
            <person name="Molnar I."/>
            <person name="Rensing C."/>
            <person name="Kennell J.C."/>
            <person name="Zamora J."/>
            <person name="Farman M.L."/>
            <person name="Selker E.U."/>
            <person name="Salamov A."/>
            <person name="Shapiro H."/>
            <person name="Pangilinan J."/>
            <person name="Lindquist E."/>
            <person name="Lamers C."/>
            <person name="Grigoriev I.V."/>
            <person name="Geiser D.M."/>
            <person name="Covert S.F."/>
            <person name="Temporini E."/>
            <person name="Vanetten H.D."/>
        </authorList>
    </citation>
    <scope>NUCLEOTIDE SEQUENCE [LARGE SCALE GENOMIC DNA]</scope>
    <source>
        <strain evidence="5">ATCC MYA-4622 / CBS 123669 / FGSC 9596 / NRRL 45880 / 77-13-4</strain>
    </source>
</reference>
<feature type="compositionally biased region" description="Low complexity" evidence="1">
    <location>
        <begin position="87"/>
        <end position="108"/>
    </location>
</feature>
<dbReference type="PROSITE" id="PS01009">
    <property type="entry name" value="CRISP_1"/>
    <property type="match status" value="1"/>
</dbReference>
<dbReference type="PRINTS" id="PR00837">
    <property type="entry name" value="V5TPXLIKE"/>
</dbReference>
<evidence type="ECO:0000313" key="5">
    <source>
        <dbReference type="Proteomes" id="UP000005206"/>
    </source>
</evidence>
<accession>C7ZE90</accession>
<evidence type="ECO:0000259" key="3">
    <source>
        <dbReference type="SMART" id="SM00198"/>
    </source>
</evidence>
<dbReference type="InterPro" id="IPR014044">
    <property type="entry name" value="CAP_dom"/>
</dbReference>
<sequence>MYFSKLAISMLAATGAVAHPHARRAAQNDVVVVEYVTKVVTEYGTSQPTAAPQRQAKQHNWWTWKPSQPEQVEQPAATTVVVEAPKATSAPAASAPAASSGSSGSSSGNLDADQKGALDAHNAARAAVGNPDLVWDDELAAGALEYAKQLVGIGSLVHSGADGFGENLYQGGEGEETPLTNAVNMFNDEKKDYSGQAIDSTNYMTFGHYTQVVWKSTTKVGMAKAEGNGKCFVVARYQEPGNMIGEAAY</sequence>
<name>C7ZE90_FUSV7</name>
<organism evidence="4 5">
    <name type="scientific">Fusarium vanettenii (strain ATCC MYA-4622 / CBS 123669 / FGSC 9596 / NRRL 45880 / 77-13-4)</name>
    <name type="common">Fusarium solani subsp. pisi</name>
    <dbReference type="NCBI Taxonomy" id="660122"/>
    <lineage>
        <taxon>Eukaryota</taxon>
        <taxon>Fungi</taxon>
        <taxon>Dikarya</taxon>
        <taxon>Ascomycota</taxon>
        <taxon>Pezizomycotina</taxon>
        <taxon>Sordariomycetes</taxon>
        <taxon>Hypocreomycetidae</taxon>
        <taxon>Hypocreales</taxon>
        <taxon>Nectriaceae</taxon>
        <taxon>Fusarium</taxon>
        <taxon>Fusarium solani species complex</taxon>
        <taxon>Fusarium vanettenii</taxon>
    </lineage>
</organism>
<dbReference type="OMA" id="AKSAQKW"/>
<proteinExistence type="predicted"/>
<feature type="region of interest" description="Disordered" evidence="1">
    <location>
        <begin position="87"/>
        <end position="114"/>
    </location>
</feature>
<dbReference type="SMART" id="SM00198">
    <property type="entry name" value="SCP"/>
    <property type="match status" value="1"/>
</dbReference>
<dbReference type="InterPro" id="IPR018244">
    <property type="entry name" value="Allrgn_V5/Tpx1_CS"/>
</dbReference>
<keyword evidence="5" id="KW-1185">Reference proteome</keyword>
<dbReference type="SUPFAM" id="SSF55797">
    <property type="entry name" value="PR-1-like"/>
    <property type="match status" value="1"/>
</dbReference>
<evidence type="ECO:0000256" key="2">
    <source>
        <dbReference type="SAM" id="SignalP"/>
    </source>
</evidence>
<evidence type="ECO:0000256" key="1">
    <source>
        <dbReference type="SAM" id="MobiDB-lite"/>
    </source>
</evidence>
<dbReference type="eggNOG" id="KOG3017">
    <property type="taxonomic scope" value="Eukaryota"/>
</dbReference>
<dbReference type="InterPro" id="IPR001283">
    <property type="entry name" value="CRISP-related"/>
</dbReference>
<dbReference type="GeneID" id="9669114"/>
<gene>
    <name evidence="4" type="ORF">NECHADRAFT_102131</name>
</gene>
<dbReference type="CDD" id="cd05382">
    <property type="entry name" value="CAP_GAPR1-like"/>
    <property type="match status" value="1"/>
</dbReference>
<dbReference type="Proteomes" id="UP000005206">
    <property type="component" value="Chromosome 12"/>
</dbReference>
<feature type="signal peptide" evidence="2">
    <location>
        <begin position="1"/>
        <end position="18"/>
    </location>
</feature>
<dbReference type="InParanoid" id="C7ZE90"/>
<dbReference type="HOGENOM" id="CLU_035730_5_2_1"/>
<dbReference type="EMBL" id="GG698921">
    <property type="protein sequence ID" value="EEU37692.1"/>
    <property type="molecule type" value="Genomic_DNA"/>
</dbReference>
<evidence type="ECO:0000313" key="4">
    <source>
        <dbReference type="EMBL" id="EEU37692.1"/>
    </source>
</evidence>
<feature type="chain" id="PRO_5002989049" description="SCP domain-containing protein" evidence="2">
    <location>
        <begin position="19"/>
        <end position="249"/>
    </location>
</feature>
<feature type="domain" description="SCP" evidence="3">
    <location>
        <begin position="112"/>
        <end position="245"/>
    </location>
</feature>
<dbReference type="KEGG" id="nhe:NECHADRAFT_102131"/>
<dbReference type="Gene3D" id="3.40.33.10">
    <property type="entry name" value="CAP"/>
    <property type="match status" value="1"/>
</dbReference>
<dbReference type="PANTHER" id="PTHR10334">
    <property type="entry name" value="CYSTEINE-RICH SECRETORY PROTEIN-RELATED"/>
    <property type="match status" value="1"/>
</dbReference>
<dbReference type="VEuPathDB" id="FungiDB:NECHADRAFT_102131"/>
<dbReference type="OrthoDB" id="43654at2759"/>
<dbReference type="STRING" id="660122.C7ZE90"/>
<dbReference type="GO" id="GO:0005576">
    <property type="term" value="C:extracellular region"/>
    <property type="evidence" value="ECO:0007669"/>
    <property type="project" value="InterPro"/>
</dbReference>
<protein>
    <recommendedName>
        <fullName evidence="3">SCP domain-containing protein</fullName>
    </recommendedName>
</protein>
<dbReference type="AlphaFoldDB" id="C7ZE90"/>
<dbReference type="Pfam" id="PF00188">
    <property type="entry name" value="CAP"/>
    <property type="match status" value="1"/>
</dbReference>